<evidence type="ECO:0000256" key="2">
    <source>
        <dbReference type="ARBA" id="ARBA00023204"/>
    </source>
</evidence>
<evidence type="ECO:0000256" key="1">
    <source>
        <dbReference type="ARBA" id="ARBA00022763"/>
    </source>
</evidence>
<dbReference type="Gene3D" id="3.40.50.300">
    <property type="entry name" value="P-loop containing nucleotide triphosphate hydrolases"/>
    <property type="match status" value="2"/>
</dbReference>
<gene>
    <name evidence="5" type="ORF">GCM10009784_06440</name>
</gene>
<reference evidence="6" key="1">
    <citation type="journal article" date="2019" name="Int. J. Syst. Evol. Microbiol.">
        <title>The Global Catalogue of Microorganisms (GCM) 10K type strain sequencing project: providing services to taxonomists for standard genome sequencing and annotation.</title>
        <authorList>
            <consortium name="The Broad Institute Genomics Platform"/>
            <consortium name="The Broad Institute Genome Sequencing Center for Infectious Disease"/>
            <person name="Wu L."/>
            <person name="Ma J."/>
        </authorList>
    </citation>
    <scope>NUCLEOTIDE SEQUENCE [LARGE SCALE GENOMIC DNA]</scope>
    <source>
        <strain evidence="6">JCM 14917</strain>
    </source>
</reference>
<sequence>MTGEQVRLEWFEVRGFRAFGSETRRMDLTSNLVVIHAGNSQGKTSLAEAVEFLVTGRSSRRDLFGGAKAEYNESLRNAHLPADDPVWVAAGIRGKDGIVREVRRDLISDFSSAADCMSRLTVSGQEVSSLSILGIDTNEGAIAAPVLLQHTLRYVLSTEPKQRVTYFKALLALSDLDFLRERVRAQATDLERVSPGPGLLALQRLSRTQLAASATEIQQLAGEDRQTLRVGVEKALLAAGTSVLGSESESIEHLCGALEQAAQERNDRVFPLSDFSAALLTEMPVLPDISKYITEIRRADEVSAALLPVLTAVLRVPEVAHIDHPVDCPVCLTTDGLTPERIADIQTRLRDTTQLAAASSAAEKAVRDFRTRLQTWVDSVEGSIPSAAVWDETRELAAASAAASLSEDIPVLLTAALQHARGTAADARKVVDAAQKVDAAAARLNDLIHRRVDIPPTATLSLAEVQQSLSAFLNKVSGDEALTRLRTAVEPLLRTRLQSEGTQDLLHVLERLEELVEDQYAFQRRTAALQRLNRADRSLKKAIGAVLDDRFTTMSDAIMRWWGSIRPEELVGFAGVKRRAAGAIFVNLIAALQADTQADAVERDALGVFSDSQLNALGLSTFLARTELVQSPFVFLDDPIPGSDGDHRLTFCQNTLAGLLSSGMQVIVTTYDPKLAELAQTVNESWEPITYDLTLLNIAEGTEPAQTSDLFSNYMLQGEDGLNAPTAVGRRGACTAYRSAAERLAKQIIATNRTASGDSTTVADIEREASMLGNLIPLLAPFTLSPDEKGKWQVIPKVLNPGNHDDGAPSTIELKQIRGNLRQIAKAHRQKWGSTLIR</sequence>
<dbReference type="Proteomes" id="UP001500974">
    <property type="component" value="Unassembled WGS sequence"/>
</dbReference>
<evidence type="ECO:0000259" key="4">
    <source>
        <dbReference type="Pfam" id="PF13476"/>
    </source>
</evidence>
<proteinExistence type="predicted"/>
<protein>
    <recommendedName>
        <fullName evidence="4">Rad50/SbcC-type AAA domain-containing protein</fullName>
    </recommendedName>
</protein>
<keyword evidence="2" id="KW-0234">DNA repair</keyword>
<dbReference type="PANTHER" id="PTHR32182">
    <property type="entry name" value="DNA REPLICATION AND REPAIR PROTEIN RECF"/>
    <property type="match status" value="1"/>
</dbReference>
<dbReference type="Pfam" id="PF13476">
    <property type="entry name" value="AAA_23"/>
    <property type="match status" value="1"/>
</dbReference>
<organism evidence="5 6">
    <name type="scientific">Arthrobacter parietis</name>
    <dbReference type="NCBI Taxonomy" id="271434"/>
    <lineage>
        <taxon>Bacteria</taxon>
        <taxon>Bacillati</taxon>
        <taxon>Actinomycetota</taxon>
        <taxon>Actinomycetes</taxon>
        <taxon>Micrococcales</taxon>
        <taxon>Micrococcaceae</taxon>
        <taxon>Arthrobacter</taxon>
    </lineage>
</organism>
<keyword evidence="1" id="KW-0227">DNA damage</keyword>
<evidence type="ECO:0000256" key="3">
    <source>
        <dbReference type="ARBA" id="ARBA00023236"/>
    </source>
</evidence>
<name>A0ABP5MF40_9MICC</name>
<dbReference type="InterPro" id="IPR027417">
    <property type="entry name" value="P-loop_NTPase"/>
</dbReference>
<keyword evidence="6" id="KW-1185">Reference proteome</keyword>
<evidence type="ECO:0000313" key="5">
    <source>
        <dbReference type="EMBL" id="GAA2173162.1"/>
    </source>
</evidence>
<dbReference type="PANTHER" id="PTHR32182:SF0">
    <property type="entry name" value="DNA REPLICATION AND REPAIR PROTEIN RECF"/>
    <property type="match status" value="1"/>
</dbReference>
<dbReference type="SUPFAM" id="SSF52540">
    <property type="entry name" value="P-loop containing nucleoside triphosphate hydrolases"/>
    <property type="match status" value="1"/>
</dbReference>
<dbReference type="InterPro" id="IPR038729">
    <property type="entry name" value="Rad50/SbcC_AAA"/>
</dbReference>
<dbReference type="EMBL" id="BAAAON010000001">
    <property type="protein sequence ID" value="GAA2173162.1"/>
    <property type="molecule type" value="Genomic_DNA"/>
</dbReference>
<accession>A0ABP5MF40</accession>
<feature type="domain" description="Rad50/SbcC-type AAA" evidence="4">
    <location>
        <begin position="13"/>
        <end position="64"/>
    </location>
</feature>
<keyword evidence="3" id="KW-0742">SOS response</keyword>
<evidence type="ECO:0000313" key="6">
    <source>
        <dbReference type="Proteomes" id="UP001500974"/>
    </source>
</evidence>
<comment type="caution">
    <text evidence="5">The sequence shown here is derived from an EMBL/GenBank/DDBJ whole genome shotgun (WGS) entry which is preliminary data.</text>
</comment>